<organism evidence="5 6">
    <name type="scientific">Candidatus Saganbacteria bacterium</name>
    <dbReference type="NCBI Taxonomy" id="2575572"/>
    <lineage>
        <taxon>Bacteria</taxon>
        <taxon>Bacillati</taxon>
        <taxon>Saganbacteria</taxon>
    </lineage>
</organism>
<sequence length="291" mass="32190">MIEEKIVEIYPSDKIQSPVHLSIGQEHHVVAICAALKKDDMVFATYRSHAPYLAKGGDLKAMFAELYGKHSGMAKGKAGSMHLCSPANGSMGSSAIVGSIFSHAMGVAYAAKLKKESKIAVALAGDGATEEGAFHECLNFSSLKNLPILYVIENNGLAIHAPLCIRQSYTLGALAGSYGIDYFLAEDGFDMENIFEKTIKIREGIVNTKRPFLLEIMTYRYKGHVGVAEDYDKGYRGRKELEEWMRRDPLVGNRALIEKYRGRIENEIAEAVNFAEKSGFPPREELLKDVY</sequence>
<accession>A0A833P0J7</accession>
<evidence type="ECO:0000259" key="4">
    <source>
        <dbReference type="Pfam" id="PF00676"/>
    </source>
</evidence>
<dbReference type="GO" id="GO:0006086">
    <property type="term" value="P:pyruvate decarboxylation to acetyl-CoA"/>
    <property type="evidence" value="ECO:0007669"/>
    <property type="project" value="TreeGrafter"/>
</dbReference>
<evidence type="ECO:0000313" key="6">
    <source>
        <dbReference type="Proteomes" id="UP000488506"/>
    </source>
</evidence>
<dbReference type="CDD" id="cd02000">
    <property type="entry name" value="TPP_E1_PDC_ADC_BCADC"/>
    <property type="match status" value="1"/>
</dbReference>
<comment type="cofactor">
    <cofactor evidence="1">
        <name>thiamine diphosphate</name>
        <dbReference type="ChEBI" id="CHEBI:58937"/>
    </cofactor>
</comment>
<dbReference type="InterPro" id="IPR050642">
    <property type="entry name" value="PDH_E1_Alpha_Subunit"/>
</dbReference>
<dbReference type="Pfam" id="PF00676">
    <property type="entry name" value="E1_dh"/>
    <property type="match status" value="1"/>
</dbReference>
<dbReference type="SUPFAM" id="SSF52518">
    <property type="entry name" value="Thiamin diphosphate-binding fold (THDP-binding)"/>
    <property type="match status" value="1"/>
</dbReference>
<evidence type="ECO:0000256" key="3">
    <source>
        <dbReference type="ARBA" id="ARBA00023052"/>
    </source>
</evidence>
<evidence type="ECO:0000256" key="1">
    <source>
        <dbReference type="ARBA" id="ARBA00001964"/>
    </source>
</evidence>
<keyword evidence="3" id="KW-0786">Thiamine pyrophosphate</keyword>
<dbReference type="Gene3D" id="3.40.50.970">
    <property type="match status" value="1"/>
</dbReference>
<keyword evidence="5" id="KW-0670">Pyruvate</keyword>
<gene>
    <name evidence="5" type="ORF">FD145_78</name>
</gene>
<dbReference type="Proteomes" id="UP000488506">
    <property type="component" value="Unassembled WGS sequence"/>
</dbReference>
<dbReference type="InterPro" id="IPR001017">
    <property type="entry name" value="DH_E1"/>
</dbReference>
<dbReference type="GO" id="GO:0004739">
    <property type="term" value="F:pyruvate dehydrogenase (acetyl-transferring) activity"/>
    <property type="evidence" value="ECO:0007669"/>
    <property type="project" value="TreeGrafter"/>
</dbReference>
<dbReference type="InterPro" id="IPR029061">
    <property type="entry name" value="THDP-binding"/>
</dbReference>
<dbReference type="EMBL" id="WPAF01000001">
    <property type="protein sequence ID" value="KAF0135252.1"/>
    <property type="molecule type" value="Genomic_DNA"/>
</dbReference>
<dbReference type="AlphaFoldDB" id="A0A833P0J7"/>
<evidence type="ECO:0000256" key="2">
    <source>
        <dbReference type="ARBA" id="ARBA00023002"/>
    </source>
</evidence>
<reference evidence="5 6" key="1">
    <citation type="submission" date="2019-12" db="EMBL/GenBank/DDBJ databases">
        <authorList>
            <person name="Wolfe R."/>
            <person name="Danczak R."/>
            <person name="Wilkins M."/>
        </authorList>
    </citation>
    <scope>NUCLEOTIDE SEQUENCE [LARGE SCALE GENOMIC DNA]</scope>
    <source>
        <strain evidence="5">X2_MaxBin.013</strain>
    </source>
</reference>
<proteinExistence type="predicted"/>
<dbReference type="PANTHER" id="PTHR11516:SF60">
    <property type="entry name" value="PYRUVATE DEHYDROGENASE E1 COMPONENT SUBUNIT ALPHA"/>
    <property type="match status" value="1"/>
</dbReference>
<name>A0A833P0J7_UNCSA</name>
<protein>
    <submittedName>
        <fullName evidence="5">Pyruvate/2-oxoglutarate dehydrogenase</fullName>
    </submittedName>
</protein>
<feature type="domain" description="Dehydrogenase E1 component" evidence="4">
    <location>
        <begin position="3"/>
        <end position="259"/>
    </location>
</feature>
<keyword evidence="2" id="KW-0560">Oxidoreductase</keyword>
<comment type="caution">
    <text evidence="5">The sequence shown here is derived from an EMBL/GenBank/DDBJ whole genome shotgun (WGS) entry which is preliminary data.</text>
</comment>
<evidence type="ECO:0000313" key="5">
    <source>
        <dbReference type="EMBL" id="KAF0135252.1"/>
    </source>
</evidence>
<dbReference type="PANTHER" id="PTHR11516">
    <property type="entry name" value="PYRUVATE DEHYDROGENASE E1 COMPONENT, ALPHA SUBUNIT BACTERIAL AND ORGANELLAR"/>
    <property type="match status" value="1"/>
</dbReference>